<proteinExistence type="predicted"/>
<reference evidence="2 3" key="1">
    <citation type="journal article" date="2018" name="Sci. Rep.">
        <title>Genomic signatures of local adaptation to the degree of environmental predictability in rotifers.</title>
        <authorList>
            <person name="Franch-Gras L."/>
            <person name="Hahn C."/>
            <person name="Garcia-Roger E.M."/>
            <person name="Carmona M.J."/>
            <person name="Serra M."/>
            <person name="Gomez A."/>
        </authorList>
    </citation>
    <scope>NUCLEOTIDE SEQUENCE [LARGE SCALE GENOMIC DNA]</scope>
    <source>
        <strain evidence="2">HYR1</strain>
    </source>
</reference>
<keyword evidence="1" id="KW-1133">Transmembrane helix</keyword>
<evidence type="ECO:0000313" key="2">
    <source>
        <dbReference type="EMBL" id="RNA01141.1"/>
    </source>
</evidence>
<gene>
    <name evidence="2" type="ORF">BpHYR1_018452</name>
</gene>
<evidence type="ECO:0000313" key="3">
    <source>
        <dbReference type="Proteomes" id="UP000276133"/>
    </source>
</evidence>
<keyword evidence="3" id="KW-1185">Reference proteome</keyword>
<name>A0A3M7PQT1_BRAPC</name>
<keyword evidence="1" id="KW-0812">Transmembrane</keyword>
<protein>
    <submittedName>
        <fullName evidence="2">Uncharacterized protein</fullName>
    </submittedName>
</protein>
<keyword evidence="1" id="KW-0472">Membrane</keyword>
<dbReference type="EMBL" id="REGN01009452">
    <property type="protein sequence ID" value="RNA01141.1"/>
    <property type="molecule type" value="Genomic_DNA"/>
</dbReference>
<evidence type="ECO:0000256" key="1">
    <source>
        <dbReference type="SAM" id="Phobius"/>
    </source>
</evidence>
<dbReference type="AlphaFoldDB" id="A0A3M7PQT1"/>
<feature type="transmembrane region" description="Helical" evidence="1">
    <location>
        <begin position="24"/>
        <end position="41"/>
    </location>
</feature>
<dbReference type="Proteomes" id="UP000276133">
    <property type="component" value="Unassembled WGS sequence"/>
</dbReference>
<sequence>MNPYLIKQLDPDLLLYWPNTKQSLRNYSLLFLLIALLINFFQCHKHVCLFALHQNILKSHFLKIYSSELVPTH</sequence>
<organism evidence="2 3">
    <name type="scientific">Brachionus plicatilis</name>
    <name type="common">Marine rotifer</name>
    <name type="synonym">Brachionus muelleri</name>
    <dbReference type="NCBI Taxonomy" id="10195"/>
    <lineage>
        <taxon>Eukaryota</taxon>
        <taxon>Metazoa</taxon>
        <taxon>Spiralia</taxon>
        <taxon>Gnathifera</taxon>
        <taxon>Rotifera</taxon>
        <taxon>Eurotatoria</taxon>
        <taxon>Monogononta</taxon>
        <taxon>Pseudotrocha</taxon>
        <taxon>Ploima</taxon>
        <taxon>Brachionidae</taxon>
        <taxon>Brachionus</taxon>
    </lineage>
</organism>
<comment type="caution">
    <text evidence="2">The sequence shown here is derived from an EMBL/GenBank/DDBJ whole genome shotgun (WGS) entry which is preliminary data.</text>
</comment>
<accession>A0A3M7PQT1</accession>